<evidence type="ECO:0000256" key="8">
    <source>
        <dbReference type="SAM" id="SignalP"/>
    </source>
</evidence>
<gene>
    <name evidence="10" type="ORF">GGD40_003734</name>
</gene>
<organism evidence="10 11">
    <name type="scientific">Paraburkholderia bryophila</name>
    <dbReference type="NCBI Taxonomy" id="420952"/>
    <lineage>
        <taxon>Bacteria</taxon>
        <taxon>Pseudomonadati</taxon>
        <taxon>Pseudomonadota</taxon>
        <taxon>Betaproteobacteria</taxon>
        <taxon>Burkholderiales</taxon>
        <taxon>Burkholderiaceae</taxon>
        <taxon>Paraburkholderia</taxon>
    </lineage>
</organism>
<evidence type="ECO:0000256" key="4">
    <source>
        <dbReference type="ARBA" id="ARBA00021889"/>
    </source>
</evidence>
<dbReference type="Proteomes" id="UP000540929">
    <property type="component" value="Unassembled WGS sequence"/>
</dbReference>
<dbReference type="AlphaFoldDB" id="A0A7Y9WQ16"/>
<evidence type="ECO:0000313" key="11">
    <source>
        <dbReference type="Proteomes" id="UP000540929"/>
    </source>
</evidence>
<comment type="subunit">
    <text evidence="3 7">The complex is composed of two ATP-binding proteins (PstB), two transmembrane proteins (PstC and PstA) and a solute-binding protein (PstS).</text>
</comment>
<dbReference type="NCBIfam" id="TIGR00975">
    <property type="entry name" value="3a0107s03"/>
    <property type="match status" value="1"/>
</dbReference>
<dbReference type="InterPro" id="IPR005673">
    <property type="entry name" value="ABC_phos-bd_PstS"/>
</dbReference>
<dbReference type="RefSeq" id="WP_179744514.1">
    <property type="nucleotide sequence ID" value="NZ_JACCAS010000001.1"/>
</dbReference>
<evidence type="ECO:0000256" key="1">
    <source>
        <dbReference type="ARBA" id="ARBA00002841"/>
    </source>
</evidence>
<dbReference type="EMBL" id="JACCAS010000001">
    <property type="protein sequence ID" value="NYH24255.1"/>
    <property type="molecule type" value="Genomic_DNA"/>
</dbReference>
<sequence length="343" mass="36159">MKLMHTVFAGVAGALFAIAAQAADITGAGSTFAAPIYTKWADAYQKTGGGKVNYQGIGSSGGIKQIEAKTVDFAGSDAPLKDDELAKAGLFQFPTVVGGVVPAINVPGVKAGELTLSGEVLGDIYLGKIKKWNDPAIAALNPKIKLPDTDIAVVRRADGSGTTFIWTNYLSKVNADWKSKVGEGATVSWPTGTGGKGNDGVAAFVQRLPGAIGYVEWAYAKQNHMTYVAMKNSTGAVVEPKTETFKAAAAGADWSKSFYQILTNEPGKDAWPIVGATFVLLHTAQEKPAQGTETLKFFDWAFKNGTQAANDLDYISLPDSVTAEIRSQWKSKVKDASGKAIAE</sequence>
<comment type="function">
    <text evidence="1 7">Part of the ABC transporter complex PstSACB involved in phosphate import.</text>
</comment>
<dbReference type="CDD" id="cd13565">
    <property type="entry name" value="PBP2_PstS"/>
    <property type="match status" value="1"/>
</dbReference>
<dbReference type="PANTHER" id="PTHR42996">
    <property type="entry name" value="PHOSPHATE-BINDING PROTEIN PSTS"/>
    <property type="match status" value="1"/>
</dbReference>
<reference evidence="10 11" key="1">
    <citation type="submission" date="2020-07" db="EMBL/GenBank/DDBJ databases">
        <title>Exploring microbial biodiversity for novel pathways involved in the catabolism of aromatic compounds derived from lignin.</title>
        <authorList>
            <person name="Elkins J."/>
        </authorList>
    </citation>
    <scope>NUCLEOTIDE SEQUENCE [LARGE SCALE GENOMIC DNA]</scope>
    <source>
        <strain evidence="10 11">H2C3C</strain>
    </source>
</reference>
<feature type="signal peptide" evidence="8">
    <location>
        <begin position="1"/>
        <end position="22"/>
    </location>
</feature>
<protein>
    <recommendedName>
        <fullName evidence="4 7">Phosphate-binding protein PstS</fullName>
    </recommendedName>
</protein>
<dbReference type="Gene3D" id="3.40.190.10">
    <property type="entry name" value="Periplasmic binding protein-like II"/>
    <property type="match status" value="2"/>
</dbReference>
<dbReference type="InterPro" id="IPR050962">
    <property type="entry name" value="Phosphate-bind_PstS"/>
</dbReference>
<dbReference type="InterPro" id="IPR024370">
    <property type="entry name" value="PBP_domain"/>
</dbReference>
<dbReference type="GO" id="GO:0043190">
    <property type="term" value="C:ATP-binding cassette (ABC) transporter complex"/>
    <property type="evidence" value="ECO:0007669"/>
    <property type="project" value="InterPro"/>
</dbReference>
<comment type="caution">
    <text evidence="10">The sequence shown here is derived from an EMBL/GenBank/DDBJ whole genome shotgun (WGS) entry which is preliminary data.</text>
</comment>
<dbReference type="SUPFAM" id="SSF53850">
    <property type="entry name" value="Periplasmic binding protein-like II"/>
    <property type="match status" value="1"/>
</dbReference>
<evidence type="ECO:0000256" key="6">
    <source>
        <dbReference type="ARBA" id="ARBA00022592"/>
    </source>
</evidence>
<feature type="domain" description="PBP" evidence="9">
    <location>
        <begin position="20"/>
        <end position="302"/>
    </location>
</feature>
<dbReference type="Pfam" id="PF12849">
    <property type="entry name" value="PBP_like_2"/>
    <property type="match status" value="1"/>
</dbReference>
<comment type="similarity">
    <text evidence="2 7">Belongs to the PstS family.</text>
</comment>
<name>A0A7Y9WQ16_9BURK</name>
<dbReference type="PIRSF" id="PIRSF002756">
    <property type="entry name" value="PstS"/>
    <property type="match status" value="1"/>
</dbReference>
<evidence type="ECO:0000256" key="7">
    <source>
        <dbReference type="PIRNR" id="PIRNR002756"/>
    </source>
</evidence>
<dbReference type="GO" id="GO:0042301">
    <property type="term" value="F:phosphate ion binding"/>
    <property type="evidence" value="ECO:0007669"/>
    <property type="project" value="InterPro"/>
</dbReference>
<keyword evidence="8" id="KW-0732">Signal</keyword>
<dbReference type="NCBIfam" id="NF008171">
    <property type="entry name" value="PRK10918.1"/>
    <property type="match status" value="1"/>
</dbReference>
<evidence type="ECO:0000256" key="2">
    <source>
        <dbReference type="ARBA" id="ARBA00008725"/>
    </source>
</evidence>
<accession>A0A7Y9WQ16</accession>
<keyword evidence="11" id="KW-1185">Reference proteome</keyword>
<evidence type="ECO:0000256" key="5">
    <source>
        <dbReference type="ARBA" id="ARBA00022448"/>
    </source>
</evidence>
<proteinExistence type="inferred from homology"/>
<evidence type="ECO:0000259" key="9">
    <source>
        <dbReference type="Pfam" id="PF12849"/>
    </source>
</evidence>
<dbReference type="PANTHER" id="PTHR42996:SF1">
    <property type="entry name" value="PHOSPHATE-BINDING PROTEIN PSTS"/>
    <property type="match status" value="1"/>
</dbReference>
<keyword evidence="5 7" id="KW-0813">Transport</keyword>
<evidence type="ECO:0000313" key="10">
    <source>
        <dbReference type="EMBL" id="NYH24255.1"/>
    </source>
</evidence>
<dbReference type="GO" id="GO:0035435">
    <property type="term" value="P:phosphate ion transmembrane transport"/>
    <property type="evidence" value="ECO:0007669"/>
    <property type="project" value="InterPro"/>
</dbReference>
<feature type="chain" id="PRO_5030698733" description="Phosphate-binding protein PstS" evidence="8">
    <location>
        <begin position="23"/>
        <end position="343"/>
    </location>
</feature>
<keyword evidence="6 7" id="KW-0592">Phosphate transport</keyword>
<evidence type="ECO:0000256" key="3">
    <source>
        <dbReference type="ARBA" id="ARBA00011529"/>
    </source>
</evidence>